<comment type="caution">
    <text evidence="1">The sequence shown here is derived from an EMBL/GenBank/DDBJ whole genome shotgun (WGS) entry which is preliminary data.</text>
</comment>
<accession>A0A5B7GC86</accession>
<protein>
    <submittedName>
        <fullName evidence="1">Uncharacterized protein</fullName>
    </submittedName>
</protein>
<dbReference type="Proteomes" id="UP000324222">
    <property type="component" value="Unassembled WGS sequence"/>
</dbReference>
<organism evidence="1 2">
    <name type="scientific">Portunus trituberculatus</name>
    <name type="common">Swimming crab</name>
    <name type="synonym">Neptunus trituberculatus</name>
    <dbReference type="NCBI Taxonomy" id="210409"/>
    <lineage>
        <taxon>Eukaryota</taxon>
        <taxon>Metazoa</taxon>
        <taxon>Ecdysozoa</taxon>
        <taxon>Arthropoda</taxon>
        <taxon>Crustacea</taxon>
        <taxon>Multicrustacea</taxon>
        <taxon>Malacostraca</taxon>
        <taxon>Eumalacostraca</taxon>
        <taxon>Eucarida</taxon>
        <taxon>Decapoda</taxon>
        <taxon>Pleocyemata</taxon>
        <taxon>Brachyura</taxon>
        <taxon>Eubrachyura</taxon>
        <taxon>Portunoidea</taxon>
        <taxon>Portunidae</taxon>
        <taxon>Portuninae</taxon>
        <taxon>Portunus</taxon>
    </lineage>
</organism>
<reference evidence="1 2" key="1">
    <citation type="submission" date="2019-05" db="EMBL/GenBank/DDBJ databases">
        <title>Another draft genome of Portunus trituberculatus and its Hox gene families provides insights of decapod evolution.</title>
        <authorList>
            <person name="Jeong J.-H."/>
            <person name="Song I."/>
            <person name="Kim S."/>
            <person name="Choi T."/>
            <person name="Kim D."/>
            <person name="Ryu S."/>
            <person name="Kim W."/>
        </authorList>
    </citation>
    <scope>NUCLEOTIDE SEQUENCE [LARGE SCALE GENOMIC DNA]</scope>
    <source>
        <tissue evidence="1">Muscle</tissue>
    </source>
</reference>
<dbReference type="AlphaFoldDB" id="A0A5B7GC86"/>
<gene>
    <name evidence="1" type="ORF">E2C01_049201</name>
</gene>
<keyword evidence="2" id="KW-1185">Reference proteome</keyword>
<name>A0A5B7GC86_PORTR</name>
<evidence type="ECO:0000313" key="2">
    <source>
        <dbReference type="Proteomes" id="UP000324222"/>
    </source>
</evidence>
<sequence>MYPVPGVVLVLALGYTGRTVSVTCIWKASAPFFHRLLLKERDAGYSYEGGEGTRPRLLYLNDSLQAAVTPPPPFRVN</sequence>
<evidence type="ECO:0000313" key="1">
    <source>
        <dbReference type="EMBL" id="MPC55269.1"/>
    </source>
</evidence>
<proteinExistence type="predicted"/>
<dbReference type="EMBL" id="VSRR010013034">
    <property type="protein sequence ID" value="MPC55269.1"/>
    <property type="molecule type" value="Genomic_DNA"/>
</dbReference>